<gene>
    <name evidence="6" type="primary">catM</name>
    <name evidence="6" type="ORF">RUE5091_00265</name>
</gene>
<dbReference type="PANTHER" id="PTHR30579:SF8">
    <property type="entry name" value="HTH-TYPE TRANSCRIPTIONAL REGULATOR HDFR"/>
    <property type="match status" value="1"/>
</dbReference>
<dbReference type="GO" id="GO:0003700">
    <property type="term" value="F:DNA-binding transcription factor activity"/>
    <property type="evidence" value="ECO:0007669"/>
    <property type="project" value="InterPro"/>
</dbReference>
<dbReference type="Pfam" id="PF00126">
    <property type="entry name" value="HTH_1"/>
    <property type="match status" value="1"/>
</dbReference>
<evidence type="ECO:0000256" key="4">
    <source>
        <dbReference type="ARBA" id="ARBA00023163"/>
    </source>
</evidence>
<keyword evidence="4" id="KW-0804">Transcription</keyword>
<sequence length="292" mass="32855">MDIEFARAFVAIVETGSFRKAAARLNLEEATVRDQIAAMERLLGKQIFKENGSAPNLTSAGRHFLPHARALIRTWTKAKLEVALPEDIEVALEIGTTSYLWEHLLLPSFFRIRKELPKIAIKTIVGTPEMLAQQFKFGSLDAVITHDASLFDVGERAHLFRDEYVLVGHDKKQSSPDNSYVFLDWGPQFRAEHLLYFPHLVTPNLQLDASPAVVDYVEDVGASGYFPHRLICEDLSDLEFDVVTDAPRIPYSAYAIFDREMSQNVMAVLKAILTETSNPAVTAIQRKMTLVH</sequence>
<organism evidence="6 7">
    <name type="scientific">Ruegeria denitrificans</name>
    <dbReference type="NCBI Taxonomy" id="1715692"/>
    <lineage>
        <taxon>Bacteria</taxon>
        <taxon>Pseudomonadati</taxon>
        <taxon>Pseudomonadota</taxon>
        <taxon>Alphaproteobacteria</taxon>
        <taxon>Rhodobacterales</taxon>
        <taxon>Roseobacteraceae</taxon>
        <taxon>Ruegeria</taxon>
    </lineage>
</organism>
<evidence type="ECO:0000256" key="1">
    <source>
        <dbReference type="ARBA" id="ARBA00009437"/>
    </source>
</evidence>
<dbReference type="InterPro" id="IPR050176">
    <property type="entry name" value="LTTR"/>
</dbReference>
<dbReference type="Proteomes" id="UP000051260">
    <property type="component" value="Unassembled WGS sequence"/>
</dbReference>
<keyword evidence="2" id="KW-0805">Transcription regulation</keyword>
<dbReference type="GO" id="GO:0003677">
    <property type="term" value="F:DNA binding"/>
    <property type="evidence" value="ECO:0007669"/>
    <property type="project" value="UniProtKB-KW"/>
</dbReference>
<evidence type="ECO:0000313" key="6">
    <source>
        <dbReference type="EMBL" id="CUJ84817.1"/>
    </source>
</evidence>
<dbReference type="RefSeq" id="WP_058280060.1">
    <property type="nucleotide sequence ID" value="NZ_CYUD01000001.1"/>
</dbReference>
<reference evidence="7" key="1">
    <citation type="submission" date="2015-09" db="EMBL/GenBank/DDBJ databases">
        <authorList>
            <person name="Rodrigo-Torres L."/>
            <person name="Arahal D.R."/>
        </authorList>
    </citation>
    <scope>NUCLEOTIDE SEQUENCE [LARGE SCALE GENOMIC DNA]</scope>
    <source>
        <strain evidence="7">CECT 5091</strain>
    </source>
</reference>
<evidence type="ECO:0000256" key="3">
    <source>
        <dbReference type="ARBA" id="ARBA00023125"/>
    </source>
</evidence>
<feature type="domain" description="HTH lysR-type" evidence="5">
    <location>
        <begin position="1"/>
        <end position="58"/>
    </location>
</feature>
<evidence type="ECO:0000259" key="5">
    <source>
        <dbReference type="PROSITE" id="PS50931"/>
    </source>
</evidence>
<evidence type="ECO:0000256" key="2">
    <source>
        <dbReference type="ARBA" id="ARBA00023015"/>
    </source>
</evidence>
<dbReference type="PANTHER" id="PTHR30579">
    <property type="entry name" value="TRANSCRIPTIONAL REGULATOR"/>
    <property type="match status" value="1"/>
</dbReference>
<dbReference type="EMBL" id="CYUD01000001">
    <property type="protein sequence ID" value="CUJ84817.1"/>
    <property type="molecule type" value="Genomic_DNA"/>
</dbReference>
<dbReference type="Gene3D" id="1.10.10.10">
    <property type="entry name" value="Winged helix-like DNA-binding domain superfamily/Winged helix DNA-binding domain"/>
    <property type="match status" value="1"/>
</dbReference>
<dbReference type="Gene3D" id="3.40.190.10">
    <property type="entry name" value="Periplasmic binding protein-like II"/>
    <property type="match status" value="1"/>
</dbReference>
<dbReference type="STRING" id="1715692.RUE5091_00265"/>
<dbReference type="SUPFAM" id="SSF46785">
    <property type="entry name" value="Winged helix' DNA-binding domain"/>
    <property type="match status" value="1"/>
</dbReference>
<proteinExistence type="inferred from homology"/>
<dbReference type="InterPro" id="IPR000847">
    <property type="entry name" value="LysR_HTH_N"/>
</dbReference>
<comment type="similarity">
    <text evidence="1">Belongs to the LysR transcriptional regulatory family.</text>
</comment>
<keyword evidence="3" id="KW-0238">DNA-binding</keyword>
<dbReference type="InterPro" id="IPR036390">
    <property type="entry name" value="WH_DNA-bd_sf"/>
</dbReference>
<keyword evidence="7" id="KW-1185">Reference proteome</keyword>
<dbReference type="AlphaFoldDB" id="A0A0P1I1M1"/>
<accession>A0A0P1I1M1</accession>
<protein>
    <submittedName>
        <fullName evidence="6">Cat operon transcriptional regulator</fullName>
    </submittedName>
</protein>
<name>A0A0P1I1M1_9RHOB</name>
<dbReference type="PROSITE" id="PS50931">
    <property type="entry name" value="HTH_LYSR"/>
    <property type="match status" value="1"/>
</dbReference>
<dbReference type="InterPro" id="IPR036388">
    <property type="entry name" value="WH-like_DNA-bd_sf"/>
</dbReference>
<evidence type="ECO:0000313" key="7">
    <source>
        <dbReference type="Proteomes" id="UP000051260"/>
    </source>
</evidence>
<dbReference type="SUPFAM" id="SSF53850">
    <property type="entry name" value="Periplasmic binding protein-like II"/>
    <property type="match status" value="1"/>
</dbReference>
<dbReference type="OrthoDB" id="9815174at2"/>